<comment type="caution">
    <text evidence="1">The sequence shown here is derived from an EMBL/GenBank/DDBJ whole genome shotgun (WGS) entry which is preliminary data.</text>
</comment>
<name>A0A2H5QWR4_CITUN</name>
<gene>
    <name evidence="1" type="ORF">CUMW_268700</name>
</gene>
<dbReference type="Proteomes" id="UP000236630">
    <property type="component" value="Unassembled WGS sequence"/>
</dbReference>
<protein>
    <submittedName>
        <fullName evidence="1">Uncharacterized protein</fullName>
    </submittedName>
</protein>
<dbReference type="AlphaFoldDB" id="A0A2H5QWR4"/>
<reference evidence="1 2" key="1">
    <citation type="journal article" date="2017" name="Front. Genet.">
        <title>Draft sequencing of the heterozygous diploid genome of Satsuma (Citrus unshiu Marc.) using a hybrid assembly approach.</title>
        <authorList>
            <person name="Shimizu T."/>
            <person name="Tanizawa Y."/>
            <person name="Mochizuki T."/>
            <person name="Nagasaki H."/>
            <person name="Yoshioka T."/>
            <person name="Toyoda A."/>
            <person name="Fujiyama A."/>
            <person name="Kaminuma E."/>
            <person name="Nakamura Y."/>
        </authorList>
    </citation>
    <scope>NUCLEOTIDE SEQUENCE [LARGE SCALE GENOMIC DNA]</scope>
    <source>
        <strain evidence="2">cv. Miyagawa wase</strain>
    </source>
</reference>
<sequence>MKMLFESRCAAGRYPSLWGIAPPLAYQNIHRYSGFSSCKSSFLHNIGPVKFSLKLLGVSMPILMAFLSHRLAYMTHSSIRGLDVDFLLTPSQILSRPGYKFSLKVFTIRRISIVRTLLFGLPSQKLLPGGWSALEEATGEFDLRARGRATRRNFATLWTIATVEEEVEILVAAIFSAVNDSNLQTAVRPTAPRPCSFESGSVLHLFLGMLDDNPLAVTIAASGSPDISSSSGGKEFLTGSRTAKFSYGYSL</sequence>
<proteinExistence type="predicted"/>
<evidence type="ECO:0000313" key="1">
    <source>
        <dbReference type="EMBL" id="GAY69017.1"/>
    </source>
</evidence>
<accession>A0A2H5QWR4</accession>
<evidence type="ECO:0000313" key="2">
    <source>
        <dbReference type="Proteomes" id="UP000236630"/>
    </source>
</evidence>
<dbReference type="EMBL" id="BDQV01001059">
    <property type="protein sequence ID" value="GAY69017.1"/>
    <property type="molecule type" value="Genomic_DNA"/>
</dbReference>
<organism evidence="1 2">
    <name type="scientific">Citrus unshiu</name>
    <name type="common">Satsuma mandarin</name>
    <name type="synonym">Citrus nobilis var. unshiu</name>
    <dbReference type="NCBI Taxonomy" id="55188"/>
    <lineage>
        <taxon>Eukaryota</taxon>
        <taxon>Viridiplantae</taxon>
        <taxon>Streptophyta</taxon>
        <taxon>Embryophyta</taxon>
        <taxon>Tracheophyta</taxon>
        <taxon>Spermatophyta</taxon>
        <taxon>Magnoliopsida</taxon>
        <taxon>eudicotyledons</taxon>
        <taxon>Gunneridae</taxon>
        <taxon>Pentapetalae</taxon>
        <taxon>rosids</taxon>
        <taxon>malvids</taxon>
        <taxon>Sapindales</taxon>
        <taxon>Rutaceae</taxon>
        <taxon>Aurantioideae</taxon>
        <taxon>Citrus</taxon>
    </lineage>
</organism>
<keyword evidence="2" id="KW-1185">Reference proteome</keyword>